<feature type="short sequence motif" description="HXTX 1" evidence="2">
    <location>
        <begin position="42"/>
        <end position="45"/>
    </location>
</feature>
<comment type="similarity">
    <text evidence="2">Belongs to the 2H phosphoesterase superfamily. ThpR family.</text>
</comment>
<dbReference type="OrthoDB" id="9789350at2"/>
<proteinExistence type="inferred from homology"/>
<dbReference type="EC" id="3.1.4.58" evidence="2"/>
<feature type="short sequence motif" description="HXTX 2" evidence="2">
    <location>
        <begin position="127"/>
        <end position="130"/>
    </location>
</feature>
<dbReference type="PANTHER" id="PTHR35561">
    <property type="entry name" value="RNA 2',3'-CYCLIC PHOSPHODIESTERASE"/>
    <property type="match status" value="1"/>
</dbReference>
<dbReference type="Pfam" id="PF13563">
    <property type="entry name" value="2_5_RNA_ligase2"/>
    <property type="match status" value="1"/>
</dbReference>
<dbReference type="GO" id="GO:0004113">
    <property type="term" value="F:2',3'-cyclic-nucleotide 3'-phosphodiesterase activity"/>
    <property type="evidence" value="ECO:0007669"/>
    <property type="project" value="InterPro"/>
</dbReference>
<dbReference type="Gene3D" id="3.90.1140.10">
    <property type="entry name" value="Cyclic phosphodiesterase"/>
    <property type="match status" value="1"/>
</dbReference>
<dbReference type="RefSeq" id="WP_094908812.1">
    <property type="nucleotide sequence ID" value="NZ_BJUN01000016.1"/>
</dbReference>
<dbReference type="EMBL" id="BJUN01000016">
    <property type="protein sequence ID" value="GEK59579.1"/>
    <property type="molecule type" value="Genomic_DNA"/>
</dbReference>
<evidence type="ECO:0000256" key="2">
    <source>
        <dbReference type="HAMAP-Rule" id="MF_01940"/>
    </source>
</evidence>
<dbReference type="NCBIfam" id="TIGR02258">
    <property type="entry name" value="2_5_ligase"/>
    <property type="match status" value="1"/>
</dbReference>
<gene>
    <name evidence="3" type="primary">ytlP</name>
    <name evidence="3" type="ORF">MHA01_24840</name>
</gene>
<keyword evidence="4" id="KW-1185">Reference proteome</keyword>
<organism evidence="3 4">
    <name type="scientific">Marinococcus halophilus</name>
    <dbReference type="NCBI Taxonomy" id="1371"/>
    <lineage>
        <taxon>Bacteria</taxon>
        <taxon>Bacillati</taxon>
        <taxon>Bacillota</taxon>
        <taxon>Bacilli</taxon>
        <taxon>Bacillales</taxon>
        <taxon>Bacillaceae</taxon>
        <taxon>Marinococcus</taxon>
    </lineage>
</organism>
<name>A0A510Y891_MARHA</name>
<feature type="active site" description="Proton acceptor" evidence="2">
    <location>
        <position position="127"/>
    </location>
</feature>
<comment type="caution">
    <text evidence="3">The sequence shown here is derived from an EMBL/GenBank/DDBJ whole genome shotgun (WGS) entry which is preliminary data.</text>
</comment>
<dbReference type="STRING" id="1371.GCA_900166605_01932"/>
<sequence>MDNHYFLGISVPEEARLSWGDWASKVKNDLPFKQWVHPQDFHITLHFFGRLLPDKVDAVQEKMNRITLLSQPQIRLDGVDFFGPEGRENVLYTKVGAEEGLFTLYTEWKEQLKGMGIKTEQRPYCPHMTLAKKRIKEQMFTWPAVPLPEALFFHASQLHLYRIHPGRSVKYETVHWTELTE</sequence>
<evidence type="ECO:0000256" key="1">
    <source>
        <dbReference type="ARBA" id="ARBA00022801"/>
    </source>
</evidence>
<feature type="active site" description="Proton donor" evidence="2">
    <location>
        <position position="42"/>
    </location>
</feature>
<dbReference type="GO" id="GO:0008664">
    <property type="term" value="F:RNA 2',3'-cyclic 3'-phosphodiesterase activity"/>
    <property type="evidence" value="ECO:0007669"/>
    <property type="project" value="UniProtKB-EC"/>
</dbReference>
<dbReference type="HAMAP" id="MF_01940">
    <property type="entry name" value="RNA_CPDase"/>
    <property type="match status" value="1"/>
</dbReference>
<keyword evidence="1 2" id="KW-0378">Hydrolase</keyword>
<dbReference type="InterPro" id="IPR004175">
    <property type="entry name" value="RNA_CPDase"/>
</dbReference>
<dbReference type="Proteomes" id="UP000321051">
    <property type="component" value="Unassembled WGS sequence"/>
</dbReference>
<dbReference type="SUPFAM" id="SSF55144">
    <property type="entry name" value="LigT-like"/>
    <property type="match status" value="1"/>
</dbReference>
<protein>
    <recommendedName>
        <fullName evidence="2">RNA 2',3'-cyclic phosphodiesterase</fullName>
        <shortName evidence="2">RNA 2',3'-CPDase</shortName>
        <ecNumber evidence="2">3.1.4.58</ecNumber>
    </recommendedName>
</protein>
<dbReference type="AlphaFoldDB" id="A0A510Y891"/>
<comment type="function">
    <text evidence="2">Hydrolyzes RNA 2',3'-cyclic phosphodiester to an RNA 2'-phosphomonoester.</text>
</comment>
<reference evidence="3 4" key="1">
    <citation type="submission" date="2019-07" db="EMBL/GenBank/DDBJ databases">
        <title>Whole genome shotgun sequence of Marinococcus halophilus NBRC 102359.</title>
        <authorList>
            <person name="Hosoyama A."/>
            <person name="Uohara A."/>
            <person name="Ohji S."/>
            <person name="Ichikawa N."/>
        </authorList>
    </citation>
    <scope>NUCLEOTIDE SEQUENCE [LARGE SCALE GENOMIC DNA]</scope>
    <source>
        <strain evidence="3 4">NBRC 102359</strain>
    </source>
</reference>
<dbReference type="PANTHER" id="PTHR35561:SF1">
    <property type="entry name" value="RNA 2',3'-CYCLIC PHOSPHODIESTERASE"/>
    <property type="match status" value="1"/>
</dbReference>
<evidence type="ECO:0000313" key="3">
    <source>
        <dbReference type="EMBL" id="GEK59579.1"/>
    </source>
</evidence>
<dbReference type="InterPro" id="IPR009097">
    <property type="entry name" value="Cyclic_Pdiesterase"/>
</dbReference>
<evidence type="ECO:0000313" key="4">
    <source>
        <dbReference type="Proteomes" id="UP000321051"/>
    </source>
</evidence>
<comment type="catalytic activity">
    <reaction evidence="2">
        <text>a 3'-end 2',3'-cyclophospho-ribonucleotide-RNA + H2O = a 3'-end 2'-phospho-ribonucleotide-RNA + H(+)</text>
        <dbReference type="Rhea" id="RHEA:11828"/>
        <dbReference type="Rhea" id="RHEA-COMP:10464"/>
        <dbReference type="Rhea" id="RHEA-COMP:17353"/>
        <dbReference type="ChEBI" id="CHEBI:15377"/>
        <dbReference type="ChEBI" id="CHEBI:15378"/>
        <dbReference type="ChEBI" id="CHEBI:83064"/>
        <dbReference type="ChEBI" id="CHEBI:173113"/>
        <dbReference type="EC" id="3.1.4.58"/>
    </reaction>
</comment>
<accession>A0A510Y891</accession>